<organism evidence="2 3">
    <name type="scientific">Haemaphysalis longicornis</name>
    <name type="common">Bush tick</name>
    <dbReference type="NCBI Taxonomy" id="44386"/>
    <lineage>
        <taxon>Eukaryota</taxon>
        <taxon>Metazoa</taxon>
        <taxon>Ecdysozoa</taxon>
        <taxon>Arthropoda</taxon>
        <taxon>Chelicerata</taxon>
        <taxon>Arachnida</taxon>
        <taxon>Acari</taxon>
        <taxon>Parasitiformes</taxon>
        <taxon>Ixodida</taxon>
        <taxon>Ixodoidea</taxon>
        <taxon>Ixodidae</taxon>
        <taxon>Haemaphysalinae</taxon>
        <taxon>Haemaphysalis</taxon>
    </lineage>
</organism>
<gene>
    <name evidence="2" type="ORF">HPB48_022632</name>
</gene>
<evidence type="ECO:0000313" key="3">
    <source>
        <dbReference type="Proteomes" id="UP000821853"/>
    </source>
</evidence>
<accession>A0A9J6GK57</accession>
<reference evidence="2 3" key="1">
    <citation type="journal article" date="2020" name="Cell">
        <title>Large-Scale Comparative Analyses of Tick Genomes Elucidate Their Genetic Diversity and Vector Capacities.</title>
        <authorList>
            <consortium name="Tick Genome and Microbiome Consortium (TIGMIC)"/>
            <person name="Jia N."/>
            <person name="Wang J."/>
            <person name="Shi W."/>
            <person name="Du L."/>
            <person name="Sun Y."/>
            <person name="Zhan W."/>
            <person name="Jiang J.F."/>
            <person name="Wang Q."/>
            <person name="Zhang B."/>
            <person name="Ji P."/>
            <person name="Bell-Sakyi L."/>
            <person name="Cui X.M."/>
            <person name="Yuan T.T."/>
            <person name="Jiang B.G."/>
            <person name="Yang W.F."/>
            <person name="Lam T.T."/>
            <person name="Chang Q.C."/>
            <person name="Ding S.J."/>
            <person name="Wang X.J."/>
            <person name="Zhu J.G."/>
            <person name="Ruan X.D."/>
            <person name="Zhao L."/>
            <person name="Wei J.T."/>
            <person name="Ye R.Z."/>
            <person name="Que T.C."/>
            <person name="Du C.H."/>
            <person name="Zhou Y.H."/>
            <person name="Cheng J.X."/>
            <person name="Dai P.F."/>
            <person name="Guo W.B."/>
            <person name="Han X.H."/>
            <person name="Huang E.J."/>
            <person name="Li L.F."/>
            <person name="Wei W."/>
            <person name="Gao Y.C."/>
            <person name="Liu J.Z."/>
            <person name="Shao H.Z."/>
            <person name="Wang X."/>
            <person name="Wang C.C."/>
            <person name="Yang T.C."/>
            <person name="Huo Q.B."/>
            <person name="Li W."/>
            <person name="Chen H.Y."/>
            <person name="Chen S.E."/>
            <person name="Zhou L.G."/>
            <person name="Ni X.B."/>
            <person name="Tian J.H."/>
            <person name="Sheng Y."/>
            <person name="Liu T."/>
            <person name="Pan Y.S."/>
            <person name="Xia L.Y."/>
            <person name="Li J."/>
            <person name="Zhao F."/>
            <person name="Cao W.C."/>
        </authorList>
    </citation>
    <scope>NUCLEOTIDE SEQUENCE [LARGE SCALE GENOMIC DNA]</scope>
    <source>
        <strain evidence="2">HaeL-2018</strain>
    </source>
</reference>
<dbReference type="OrthoDB" id="6514731at2759"/>
<evidence type="ECO:0000313" key="2">
    <source>
        <dbReference type="EMBL" id="KAH9378862.1"/>
    </source>
</evidence>
<dbReference type="GO" id="GO:0003676">
    <property type="term" value="F:nucleic acid binding"/>
    <property type="evidence" value="ECO:0007669"/>
    <property type="project" value="InterPro"/>
</dbReference>
<sequence length="113" mass="12557">MQRQGRRVLYVIHKCFAHHVQTSLTAATLLLLRQNTTSKVQPHDVGIIPTFKASCRRRVVELLVIAVDRPAANLPLLVSLYPAVDTVNVAWSEVTATCVQNCFRNAGFVDTQS</sequence>
<comment type="caution">
    <text evidence="2">The sequence shown here is derived from an EMBL/GenBank/DDBJ whole genome shotgun (WGS) entry which is preliminary data.</text>
</comment>
<dbReference type="EMBL" id="JABSTR010000009">
    <property type="protein sequence ID" value="KAH9378862.1"/>
    <property type="molecule type" value="Genomic_DNA"/>
</dbReference>
<dbReference type="Pfam" id="PF03184">
    <property type="entry name" value="DDE_1"/>
    <property type="match status" value="1"/>
</dbReference>
<dbReference type="InterPro" id="IPR004875">
    <property type="entry name" value="DDE_SF_endonuclease_dom"/>
</dbReference>
<protein>
    <recommendedName>
        <fullName evidence="1">DDE-1 domain-containing protein</fullName>
    </recommendedName>
</protein>
<feature type="domain" description="DDE-1" evidence="1">
    <location>
        <begin position="3"/>
        <end position="103"/>
    </location>
</feature>
<evidence type="ECO:0000259" key="1">
    <source>
        <dbReference type="Pfam" id="PF03184"/>
    </source>
</evidence>
<dbReference type="Proteomes" id="UP000821853">
    <property type="component" value="Unassembled WGS sequence"/>
</dbReference>
<dbReference type="AlphaFoldDB" id="A0A9J6GK57"/>
<name>A0A9J6GK57_HAELO</name>
<dbReference type="VEuPathDB" id="VectorBase:HLOH_047710"/>
<proteinExistence type="predicted"/>
<keyword evidence="3" id="KW-1185">Reference proteome</keyword>